<dbReference type="EMBL" id="LR746270">
    <property type="protein sequence ID" value="CAA7399481.1"/>
    <property type="molecule type" value="Genomic_DNA"/>
</dbReference>
<dbReference type="Proteomes" id="UP000663760">
    <property type="component" value="Chromosome 7"/>
</dbReference>
<evidence type="ECO:0000313" key="3">
    <source>
        <dbReference type="Proteomes" id="UP000663760"/>
    </source>
</evidence>
<keyword evidence="3" id="KW-1185">Reference proteome</keyword>
<dbReference type="AlphaFoldDB" id="A0A7I8KPE9"/>
<evidence type="ECO:0000256" key="1">
    <source>
        <dbReference type="SAM" id="MobiDB-lite"/>
    </source>
</evidence>
<accession>A0A7I8KPE9</accession>
<sequence length="137" mass="14935">MKGRGGGGAGSNTFLIWSTRGGWWQRQLPVTSGVSDLVDLARFGAGELTDYPGVGDRGLPVGEGRHVLLEELFRELPDHVALLIPIPIQEGKVRDSLHTELIELLLPLGVVHVQHHKVNPAPEKKKKSSRQTSHQSA</sequence>
<reference evidence="2" key="1">
    <citation type="submission" date="2020-02" db="EMBL/GenBank/DDBJ databases">
        <authorList>
            <person name="Scholz U."/>
            <person name="Mascher M."/>
            <person name="Fiebig A."/>
        </authorList>
    </citation>
    <scope>NUCLEOTIDE SEQUENCE</scope>
</reference>
<name>A0A7I8KPE9_SPIIN</name>
<feature type="compositionally biased region" description="Basic residues" evidence="1">
    <location>
        <begin position="117"/>
        <end position="129"/>
    </location>
</feature>
<gene>
    <name evidence="2" type="ORF">SI8410_07010151</name>
</gene>
<proteinExistence type="predicted"/>
<evidence type="ECO:0000313" key="2">
    <source>
        <dbReference type="EMBL" id="CAA7399481.1"/>
    </source>
</evidence>
<feature type="region of interest" description="Disordered" evidence="1">
    <location>
        <begin position="117"/>
        <end position="137"/>
    </location>
</feature>
<protein>
    <submittedName>
        <fullName evidence="2">Uncharacterized protein</fullName>
    </submittedName>
</protein>
<organism evidence="2 3">
    <name type="scientific">Spirodela intermedia</name>
    <name type="common">Intermediate duckweed</name>
    <dbReference type="NCBI Taxonomy" id="51605"/>
    <lineage>
        <taxon>Eukaryota</taxon>
        <taxon>Viridiplantae</taxon>
        <taxon>Streptophyta</taxon>
        <taxon>Embryophyta</taxon>
        <taxon>Tracheophyta</taxon>
        <taxon>Spermatophyta</taxon>
        <taxon>Magnoliopsida</taxon>
        <taxon>Liliopsida</taxon>
        <taxon>Araceae</taxon>
        <taxon>Lemnoideae</taxon>
        <taxon>Spirodela</taxon>
    </lineage>
</organism>